<dbReference type="RefSeq" id="WP_177227205.1">
    <property type="nucleotide sequence ID" value="NZ_FOZK01000001.1"/>
</dbReference>
<evidence type="ECO:0000313" key="1">
    <source>
        <dbReference type="EMBL" id="SFR93023.1"/>
    </source>
</evidence>
<gene>
    <name evidence="1" type="ORF">SAMN05216559_1203</name>
</gene>
<protein>
    <submittedName>
        <fullName evidence="1">Uncharacterized protein</fullName>
    </submittedName>
</protein>
<dbReference type="OrthoDB" id="284643at2157"/>
<reference evidence="1 2" key="1">
    <citation type="submission" date="2016-10" db="EMBL/GenBank/DDBJ databases">
        <authorList>
            <person name="de Groot N.N."/>
        </authorList>
    </citation>
    <scope>NUCLEOTIDE SEQUENCE [LARGE SCALE GENOMIC DNA]</scope>
    <source>
        <strain evidence="1 2">CGMCC 1.10457</strain>
    </source>
</reference>
<organism evidence="1 2">
    <name type="scientific">Halomicrobium zhouii</name>
    <dbReference type="NCBI Taxonomy" id="767519"/>
    <lineage>
        <taxon>Archaea</taxon>
        <taxon>Methanobacteriati</taxon>
        <taxon>Methanobacteriota</taxon>
        <taxon>Stenosarchaea group</taxon>
        <taxon>Halobacteria</taxon>
        <taxon>Halobacteriales</taxon>
        <taxon>Haloarculaceae</taxon>
        <taxon>Halomicrobium</taxon>
    </lineage>
</organism>
<accession>A0A1I6KP56</accession>
<name>A0A1I6KP56_9EURY</name>
<dbReference type="EMBL" id="FOZK01000001">
    <property type="protein sequence ID" value="SFR93023.1"/>
    <property type="molecule type" value="Genomic_DNA"/>
</dbReference>
<sequence>MGERFHFVCHECTEEGVYEDRDEALDVKNDHVAATEHRVSMENISERPA</sequence>
<evidence type="ECO:0000313" key="2">
    <source>
        <dbReference type="Proteomes" id="UP000199062"/>
    </source>
</evidence>
<keyword evidence="2" id="KW-1185">Reference proteome</keyword>
<proteinExistence type="predicted"/>
<dbReference type="Proteomes" id="UP000199062">
    <property type="component" value="Unassembled WGS sequence"/>
</dbReference>
<dbReference type="AlphaFoldDB" id="A0A1I6KP56"/>